<dbReference type="Gene3D" id="4.10.830.40">
    <property type="match status" value="1"/>
</dbReference>
<evidence type="ECO:0000313" key="5">
    <source>
        <dbReference type="Proteomes" id="UP001501920"/>
    </source>
</evidence>
<feature type="compositionally biased region" description="Basic and acidic residues" evidence="2">
    <location>
        <begin position="23"/>
        <end position="32"/>
    </location>
</feature>
<accession>A0AAR2LYI9</accession>
<dbReference type="Gene3D" id="2.60.120.920">
    <property type="match status" value="1"/>
</dbReference>
<evidence type="ECO:0000256" key="2">
    <source>
        <dbReference type="SAM" id="MobiDB-lite"/>
    </source>
</evidence>
<dbReference type="GeneTree" id="ENSGT01040000240385"/>
<dbReference type="PRINTS" id="PR01407">
    <property type="entry name" value="BUTYPHLNCDUF"/>
</dbReference>
<evidence type="ECO:0000256" key="1">
    <source>
        <dbReference type="SAM" id="Coils"/>
    </source>
</evidence>
<dbReference type="AlphaFoldDB" id="A0AAR2LYI9"/>
<dbReference type="Proteomes" id="UP001501920">
    <property type="component" value="Chromosome 29"/>
</dbReference>
<feature type="compositionally biased region" description="Low complexity" evidence="2">
    <location>
        <begin position="1"/>
        <end position="16"/>
    </location>
</feature>
<dbReference type="Pfam" id="PF13765">
    <property type="entry name" value="PRY"/>
    <property type="match status" value="1"/>
</dbReference>
<dbReference type="InterPro" id="IPR001870">
    <property type="entry name" value="B30.2/SPRY"/>
</dbReference>
<dbReference type="PANTHER" id="PTHR24103">
    <property type="entry name" value="E3 UBIQUITIN-PROTEIN LIGASE TRIM"/>
    <property type="match status" value="1"/>
</dbReference>
<keyword evidence="5" id="KW-1185">Reference proteome</keyword>
<dbReference type="Pfam" id="PF00622">
    <property type="entry name" value="SPRY"/>
    <property type="match status" value="1"/>
</dbReference>
<evidence type="ECO:0000259" key="3">
    <source>
        <dbReference type="PROSITE" id="PS50188"/>
    </source>
</evidence>
<reference evidence="4" key="3">
    <citation type="submission" date="2025-09" db="UniProtKB">
        <authorList>
            <consortium name="Ensembl"/>
        </authorList>
    </citation>
    <scope>IDENTIFICATION</scope>
</reference>
<dbReference type="SMART" id="SM00449">
    <property type="entry name" value="SPRY"/>
    <property type="match status" value="1"/>
</dbReference>
<dbReference type="InterPro" id="IPR050143">
    <property type="entry name" value="TRIM/RBCC"/>
</dbReference>
<feature type="compositionally biased region" description="Low complexity" evidence="2">
    <location>
        <begin position="33"/>
        <end position="44"/>
    </location>
</feature>
<feature type="compositionally biased region" description="Low complexity" evidence="2">
    <location>
        <begin position="61"/>
        <end position="71"/>
    </location>
</feature>
<feature type="coiled-coil region" evidence="1">
    <location>
        <begin position="174"/>
        <end position="201"/>
    </location>
</feature>
<dbReference type="CDD" id="cd19802">
    <property type="entry name" value="Bbox1_TRIM8-like"/>
    <property type="match status" value="1"/>
</dbReference>
<protein>
    <recommendedName>
        <fullName evidence="3">B30.2/SPRY domain-containing protein</fullName>
    </recommendedName>
</protein>
<feature type="region of interest" description="Disordered" evidence="2">
    <location>
        <begin position="1"/>
        <end position="93"/>
    </location>
</feature>
<dbReference type="PROSITE" id="PS50188">
    <property type="entry name" value="B302_SPRY"/>
    <property type="match status" value="1"/>
</dbReference>
<reference evidence="4 5" key="1">
    <citation type="submission" date="2020-10" db="EMBL/GenBank/DDBJ databases">
        <title>Pygocentrus nattereri (red-bellied piranha) genome, fPygNat1, primary haplotype.</title>
        <authorList>
            <person name="Myers G."/>
            <person name="Meyer A."/>
            <person name="Karagic N."/>
            <person name="Pippel M."/>
            <person name="Winkler S."/>
            <person name="Tracey A."/>
            <person name="Wood J."/>
            <person name="Formenti G."/>
            <person name="Howe K."/>
            <person name="Fedrigo O."/>
            <person name="Jarvis E.D."/>
        </authorList>
    </citation>
    <scope>NUCLEOTIDE SEQUENCE [LARGE SCALE GENOMIC DNA]</scope>
</reference>
<reference evidence="4" key="2">
    <citation type="submission" date="2025-08" db="UniProtKB">
        <authorList>
            <consortium name="Ensembl"/>
        </authorList>
    </citation>
    <scope>IDENTIFICATION</scope>
</reference>
<feature type="domain" description="B30.2/SPRY" evidence="3">
    <location>
        <begin position="202"/>
        <end position="391"/>
    </location>
</feature>
<name>A0AAR2LYI9_PYGNA</name>
<keyword evidence="1" id="KW-0175">Coiled coil</keyword>
<sequence length="391" mass="44584">MDVRSHSPSMMSDSSMTQPIKMRGPEKEDDAWSHSLSMMSDSSMTQPIKMRGPEKEDDAWSVSSSIMSGVSLMTPTSVTGRETEDNKSLRSGSVADSGVCMKTDWTHKLTQNISRENLHYAEAGDVACDLCEGRKLRAFKSCMTCLASFCETHVRDHYTVEALQRHLLVEVTKNLHILQENAQLRKENAAMKDEIKTLKRTIQDLRLPDYICKGKTPVPADLTLDPETAYCALILSKSQKHVRLGEKKTVNHSAKRFDKYECVLATKGFRSGRHYWEVEVNKEFTVGVTKEFSQRKGRFSVSPSLGYWCLYHFRQIFTALEEPSRPLSPDAVPRILGVCIDVNEKWVIFYNNETKAHIYTFKHMDFKDGEKIYPVFSTTEKSADLKIRTVR</sequence>
<dbReference type="SUPFAM" id="SSF49899">
    <property type="entry name" value="Concanavalin A-like lectins/glucanases"/>
    <property type="match status" value="1"/>
</dbReference>
<dbReference type="InterPro" id="IPR003879">
    <property type="entry name" value="Butyrophylin_SPRY"/>
</dbReference>
<organism evidence="4 5">
    <name type="scientific">Pygocentrus nattereri</name>
    <name type="common">Red-bellied piranha</name>
    <dbReference type="NCBI Taxonomy" id="42514"/>
    <lineage>
        <taxon>Eukaryota</taxon>
        <taxon>Metazoa</taxon>
        <taxon>Chordata</taxon>
        <taxon>Craniata</taxon>
        <taxon>Vertebrata</taxon>
        <taxon>Euteleostomi</taxon>
        <taxon>Actinopterygii</taxon>
        <taxon>Neopterygii</taxon>
        <taxon>Teleostei</taxon>
        <taxon>Ostariophysi</taxon>
        <taxon>Characiformes</taxon>
        <taxon>Characoidei</taxon>
        <taxon>Pygocentrus</taxon>
    </lineage>
</organism>
<dbReference type="SMART" id="SM00589">
    <property type="entry name" value="PRY"/>
    <property type="match status" value="1"/>
</dbReference>
<dbReference type="InterPro" id="IPR043136">
    <property type="entry name" value="B30.2/SPRY_sf"/>
</dbReference>
<dbReference type="Ensembl" id="ENSPNAT00000070331.1">
    <property type="protein sequence ID" value="ENSPNAP00000079809.1"/>
    <property type="gene ID" value="ENSPNAG00000037730.1"/>
</dbReference>
<evidence type="ECO:0000313" key="4">
    <source>
        <dbReference type="Ensembl" id="ENSPNAP00000079809.1"/>
    </source>
</evidence>
<dbReference type="InterPro" id="IPR013320">
    <property type="entry name" value="ConA-like_dom_sf"/>
</dbReference>
<proteinExistence type="predicted"/>
<dbReference type="InterPro" id="IPR006574">
    <property type="entry name" value="PRY"/>
</dbReference>
<dbReference type="InterPro" id="IPR003877">
    <property type="entry name" value="SPRY_dom"/>
</dbReference>